<sequence>MRLIREITIEQFYAALEEGERRQAESQKQVGPREDNSPFSEEKYYLVASRRTGEICFASKVAPNELAPDLPVCYQVVRYEDFRRRWLTVEEFVQEFRRFKEKPEPPVIEGLGPECKKIAIEEDNVSSAILWSWFNRTRYRLERTFRESA</sequence>
<accession>A0ABY2N8V5</accession>
<reference evidence="2" key="1">
    <citation type="journal article" date="2019" name="PLoS Negl. Trop. Dis.">
        <title>Revisiting the worldwide diversity of Leptospira species in the environment.</title>
        <authorList>
            <person name="Vincent A.T."/>
            <person name="Schiettekatte O."/>
            <person name="Bourhy P."/>
            <person name="Veyrier F.J."/>
            <person name="Picardeau M."/>
        </authorList>
    </citation>
    <scope>NUCLEOTIDE SEQUENCE [LARGE SCALE GENOMIC DNA]</scope>
    <source>
        <strain evidence="2">201702407</strain>
    </source>
</reference>
<comment type="caution">
    <text evidence="1">The sequence shown here is derived from an EMBL/GenBank/DDBJ whole genome shotgun (WGS) entry which is preliminary data.</text>
</comment>
<keyword evidence="2" id="KW-1185">Reference proteome</keyword>
<dbReference type="EMBL" id="RQGT01000042">
    <property type="protein sequence ID" value="TGM18744.1"/>
    <property type="molecule type" value="Genomic_DNA"/>
</dbReference>
<organism evidence="1 2">
    <name type="scientific">Leptospira stimsonii</name>
    <dbReference type="NCBI Taxonomy" id="2202203"/>
    <lineage>
        <taxon>Bacteria</taxon>
        <taxon>Pseudomonadati</taxon>
        <taxon>Spirochaetota</taxon>
        <taxon>Spirochaetia</taxon>
        <taxon>Leptospirales</taxon>
        <taxon>Leptospiraceae</taxon>
        <taxon>Leptospira</taxon>
    </lineage>
</organism>
<proteinExistence type="predicted"/>
<gene>
    <name evidence="1" type="ORF">EHQ90_06650</name>
</gene>
<evidence type="ECO:0000313" key="2">
    <source>
        <dbReference type="Proteomes" id="UP000297422"/>
    </source>
</evidence>
<evidence type="ECO:0000313" key="1">
    <source>
        <dbReference type="EMBL" id="TGM18744.1"/>
    </source>
</evidence>
<dbReference type="Proteomes" id="UP000297422">
    <property type="component" value="Unassembled WGS sequence"/>
</dbReference>
<dbReference type="RefSeq" id="WP_135684439.1">
    <property type="nucleotide sequence ID" value="NZ_RQEQ01000080.1"/>
</dbReference>
<protein>
    <submittedName>
        <fullName evidence="1">Uncharacterized protein</fullName>
    </submittedName>
</protein>
<name>A0ABY2N8V5_9LEPT</name>